<dbReference type="EMBL" id="JPWJ01000001">
    <property type="protein sequence ID" value="RCK53187.1"/>
    <property type="molecule type" value="Genomic_DNA"/>
</dbReference>
<dbReference type="Proteomes" id="UP000252266">
    <property type="component" value="Unassembled WGS sequence"/>
</dbReference>
<evidence type="ECO:0000313" key="2">
    <source>
        <dbReference type="Proteomes" id="UP000252266"/>
    </source>
</evidence>
<accession>A0A367XHR1</accession>
<gene>
    <name evidence="1" type="ORF">TH44_03040</name>
</gene>
<dbReference type="AlphaFoldDB" id="A0A367XHR1"/>
<evidence type="ECO:0000313" key="1">
    <source>
        <dbReference type="EMBL" id="RCK53187.1"/>
    </source>
</evidence>
<name>A0A367XHR1_9PROT</name>
<proteinExistence type="predicted"/>
<sequence length="93" mass="10783">MTWEHKALSIISKVHNNIRANASFDERKKAVQKAYPWGCRSGWPYKAWLKAQRRYLARYAPKDEVAKKLPPTPLESMIKKTIQAEKLGKTDGR</sequence>
<protein>
    <submittedName>
        <fullName evidence="1">Uncharacterized protein</fullName>
    </submittedName>
</protein>
<reference evidence="1 2" key="1">
    <citation type="submission" date="2014-07" db="EMBL/GenBank/DDBJ databases">
        <title>Draft genome sequence of Thalassospira xiamenensis IB13.</title>
        <authorList>
            <person name="Lai Q."/>
            <person name="Shao Z."/>
        </authorList>
    </citation>
    <scope>NUCLEOTIDE SEQUENCE [LARGE SCALE GENOMIC DNA]</scope>
    <source>
        <strain evidence="1 2">IB13</strain>
    </source>
</reference>
<comment type="caution">
    <text evidence="1">The sequence shown here is derived from an EMBL/GenBank/DDBJ whole genome shotgun (WGS) entry which is preliminary data.</text>
</comment>
<organism evidence="1 2">
    <name type="scientific">Thalassospira xiamenensis</name>
    <dbReference type="NCBI Taxonomy" id="220697"/>
    <lineage>
        <taxon>Bacteria</taxon>
        <taxon>Pseudomonadati</taxon>
        <taxon>Pseudomonadota</taxon>
        <taxon>Alphaproteobacteria</taxon>
        <taxon>Rhodospirillales</taxon>
        <taxon>Thalassospiraceae</taxon>
        <taxon>Thalassospira</taxon>
    </lineage>
</organism>